<dbReference type="InterPro" id="IPR051531">
    <property type="entry name" value="N-acetyltransferase"/>
</dbReference>
<comment type="caution">
    <text evidence="2">The sequence shown here is derived from an EMBL/GenBank/DDBJ whole genome shotgun (WGS) entry which is preliminary data.</text>
</comment>
<evidence type="ECO:0000259" key="1">
    <source>
        <dbReference type="PROSITE" id="PS51186"/>
    </source>
</evidence>
<reference evidence="2" key="1">
    <citation type="submission" date="2021-01" db="EMBL/GenBank/DDBJ databases">
        <title>Whole genome shotgun sequence of Actinoplanes rishiriensis NBRC 108556.</title>
        <authorList>
            <person name="Komaki H."/>
            <person name="Tamura T."/>
        </authorList>
    </citation>
    <scope>NUCLEOTIDE SEQUENCE</scope>
    <source>
        <strain evidence="2">NBRC 108556</strain>
    </source>
</reference>
<evidence type="ECO:0000313" key="3">
    <source>
        <dbReference type="Proteomes" id="UP000636960"/>
    </source>
</evidence>
<sequence length="194" mass="21040">MAMLAKRPAPTDPVRTRRLVLTAVGPDDLEDLLLLYSDPLVGYWTGPWTPAAVEDWAVHMAGRWQADGVGKWMARERADGSLVGRGGFTRFDLEGEAVLELGWAVRDARTGRGYATELGRAAIAWAGVHQPGFPVVAFTEVHNRASRAVMERLGMRSAGIIRRAGLVEGRTGVHPDAPFALYRLGGVGSEARHS</sequence>
<dbReference type="Gene3D" id="3.40.630.30">
    <property type="match status" value="1"/>
</dbReference>
<dbReference type="InterPro" id="IPR016181">
    <property type="entry name" value="Acyl_CoA_acyltransferase"/>
</dbReference>
<dbReference type="PROSITE" id="PS51186">
    <property type="entry name" value="GNAT"/>
    <property type="match status" value="1"/>
</dbReference>
<keyword evidence="3" id="KW-1185">Reference proteome</keyword>
<organism evidence="2 3">
    <name type="scientific">Paractinoplanes rishiriensis</name>
    <dbReference type="NCBI Taxonomy" id="1050105"/>
    <lineage>
        <taxon>Bacteria</taxon>
        <taxon>Bacillati</taxon>
        <taxon>Actinomycetota</taxon>
        <taxon>Actinomycetes</taxon>
        <taxon>Micromonosporales</taxon>
        <taxon>Micromonosporaceae</taxon>
        <taxon>Paractinoplanes</taxon>
    </lineage>
</organism>
<evidence type="ECO:0000313" key="2">
    <source>
        <dbReference type="EMBL" id="GIE99662.1"/>
    </source>
</evidence>
<dbReference type="Proteomes" id="UP000636960">
    <property type="component" value="Unassembled WGS sequence"/>
</dbReference>
<dbReference type="Pfam" id="PF13302">
    <property type="entry name" value="Acetyltransf_3"/>
    <property type="match status" value="1"/>
</dbReference>
<dbReference type="GO" id="GO:0016747">
    <property type="term" value="F:acyltransferase activity, transferring groups other than amino-acyl groups"/>
    <property type="evidence" value="ECO:0007669"/>
    <property type="project" value="InterPro"/>
</dbReference>
<protein>
    <submittedName>
        <fullName evidence="2">N-acetyltransferase</fullName>
    </submittedName>
</protein>
<dbReference type="PANTHER" id="PTHR43792:SF1">
    <property type="entry name" value="N-ACETYLTRANSFERASE DOMAIN-CONTAINING PROTEIN"/>
    <property type="match status" value="1"/>
</dbReference>
<dbReference type="AlphaFoldDB" id="A0A919K5G1"/>
<accession>A0A919K5G1</accession>
<name>A0A919K5G1_9ACTN</name>
<dbReference type="InterPro" id="IPR000182">
    <property type="entry name" value="GNAT_dom"/>
</dbReference>
<gene>
    <name evidence="2" type="ORF">Ari01nite_71270</name>
</gene>
<dbReference type="PANTHER" id="PTHR43792">
    <property type="entry name" value="GNAT FAMILY, PUTATIVE (AFU_ORTHOLOGUE AFUA_3G00765)-RELATED-RELATED"/>
    <property type="match status" value="1"/>
</dbReference>
<feature type="domain" description="N-acetyltransferase" evidence="1">
    <location>
        <begin position="19"/>
        <end position="173"/>
    </location>
</feature>
<dbReference type="SUPFAM" id="SSF55729">
    <property type="entry name" value="Acyl-CoA N-acyltransferases (Nat)"/>
    <property type="match status" value="1"/>
</dbReference>
<proteinExistence type="predicted"/>
<dbReference type="EMBL" id="BOMV01000076">
    <property type="protein sequence ID" value="GIE99662.1"/>
    <property type="molecule type" value="Genomic_DNA"/>
</dbReference>